<evidence type="ECO:0000313" key="1">
    <source>
        <dbReference type="EMBL" id="PAA46415.1"/>
    </source>
</evidence>
<dbReference type="GO" id="GO:0043296">
    <property type="term" value="C:apical junction complex"/>
    <property type="evidence" value="ECO:0007669"/>
    <property type="project" value="TreeGrafter"/>
</dbReference>
<name>A0A267DB23_9PLAT</name>
<dbReference type="GO" id="GO:0045216">
    <property type="term" value="P:cell-cell junction organization"/>
    <property type="evidence" value="ECO:0007669"/>
    <property type="project" value="InterPro"/>
</dbReference>
<keyword evidence="2" id="KW-1185">Reference proteome</keyword>
<dbReference type="PANTHER" id="PTHR21517">
    <property type="entry name" value="APICAL JUNCTION COMPONENT 1 HOMOLOG"/>
    <property type="match status" value="1"/>
</dbReference>
<evidence type="ECO:0000313" key="2">
    <source>
        <dbReference type="Proteomes" id="UP000215902"/>
    </source>
</evidence>
<sequence length="108" mass="11854">MFVASLRRSLRDRGVSLRHHYPELHDLLDAYADTGEAFAPVTIRPVDAVSGQSFACSIAVPSAEDGDWWASEHLLGDHPQVSACPQFDSRSDVKTENCGNKKVISTEL</sequence>
<gene>
    <name evidence="1" type="ORF">BOX15_Mlig026199g3</name>
</gene>
<dbReference type="PANTHER" id="PTHR21517:SF3">
    <property type="entry name" value="APICAL JUNCTION COMPONENT 1 HOMOLOG"/>
    <property type="match status" value="1"/>
</dbReference>
<dbReference type="GO" id="GO:0005886">
    <property type="term" value="C:plasma membrane"/>
    <property type="evidence" value="ECO:0007669"/>
    <property type="project" value="TreeGrafter"/>
</dbReference>
<dbReference type="InterPro" id="IPR038825">
    <property type="entry name" value="Apical_junction"/>
</dbReference>
<comment type="caution">
    <text evidence="1">The sequence shown here is derived from an EMBL/GenBank/DDBJ whole genome shotgun (WGS) entry which is preliminary data.</text>
</comment>
<proteinExistence type="predicted"/>
<dbReference type="AlphaFoldDB" id="A0A267DB23"/>
<organism evidence="1 2">
    <name type="scientific">Macrostomum lignano</name>
    <dbReference type="NCBI Taxonomy" id="282301"/>
    <lineage>
        <taxon>Eukaryota</taxon>
        <taxon>Metazoa</taxon>
        <taxon>Spiralia</taxon>
        <taxon>Lophotrochozoa</taxon>
        <taxon>Platyhelminthes</taxon>
        <taxon>Rhabditophora</taxon>
        <taxon>Macrostomorpha</taxon>
        <taxon>Macrostomida</taxon>
        <taxon>Macrostomidae</taxon>
        <taxon>Macrostomum</taxon>
    </lineage>
</organism>
<protein>
    <submittedName>
        <fullName evidence="1">Uncharacterized protein</fullName>
    </submittedName>
</protein>
<dbReference type="EMBL" id="NIVC01004871">
    <property type="protein sequence ID" value="PAA46415.1"/>
    <property type="molecule type" value="Genomic_DNA"/>
</dbReference>
<dbReference type="OrthoDB" id="6431454at2759"/>
<reference evidence="1 2" key="1">
    <citation type="submission" date="2017-06" db="EMBL/GenBank/DDBJ databases">
        <title>A platform for efficient transgenesis in Macrostomum lignano, a flatworm model organism for stem cell research.</title>
        <authorList>
            <person name="Berezikov E."/>
        </authorList>
    </citation>
    <scope>NUCLEOTIDE SEQUENCE [LARGE SCALE GENOMIC DNA]</scope>
    <source>
        <strain evidence="1">DV1</strain>
        <tissue evidence="1">Whole organism</tissue>
    </source>
</reference>
<accession>A0A267DB23</accession>
<dbReference type="Proteomes" id="UP000215902">
    <property type="component" value="Unassembled WGS sequence"/>
</dbReference>
<dbReference type="STRING" id="282301.A0A267DB23"/>